<protein>
    <recommendedName>
        <fullName evidence="3">Pyridoxamine 5'-phosphate oxidase putative domain-containing protein</fullName>
    </recommendedName>
</protein>
<dbReference type="Gene3D" id="2.30.110.10">
    <property type="entry name" value="Electron Transport, Fmn-binding Protein, Chain A"/>
    <property type="match status" value="1"/>
</dbReference>
<dbReference type="Proteomes" id="UP000008366">
    <property type="component" value="Unassembled WGS sequence"/>
</dbReference>
<comment type="caution">
    <text evidence="1">The sequence shown here is derived from an EMBL/GenBank/DDBJ whole genome shotgun (WGS) entry which is preliminary data.</text>
</comment>
<dbReference type="InterPro" id="IPR024747">
    <property type="entry name" value="Pyridox_Oxase-rel"/>
</dbReference>
<sequence>MNMPEENVVETLSQEEVWAFLGSQQLARLAFAIAGEPEIVPINYVVSDERIYFRTAEGSKLLGLTINARVALETDRVGDGVATSVIVHGTARELQTIDELEWAEALPLRTWVPTRKVHFVEITPDELTGRRFHLGDGAPDA</sequence>
<evidence type="ECO:0000313" key="2">
    <source>
        <dbReference type="Proteomes" id="UP000008366"/>
    </source>
</evidence>
<evidence type="ECO:0000313" key="1">
    <source>
        <dbReference type="EMBL" id="GAB97951.1"/>
    </source>
</evidence>
<dbReference type="Pfam" id="PF12900">
    <property type="entry name" value="Pyridox_ox_2"/>
    <property type="match status" value="1"/>
</dbReference>
<accession>K6WVV1</accession>
<organism evidence="1 2">
    <name type="scientific">Kineosphaera limosa NBRC 100340</name>
    <dbReference type="NCBI Taxonomy" id="1184609"/>
    <lineage>
        <taxon>Bacteria</taxon>
        <taxon>Bacillati</taxon>
        <taxon>Actinomycetota</taxon>
        <taxon>Actinomycetes</taxon>
        <taxon>Micrococcales</taxon>
        <taxon>Dermatophilaceae</taxon>
        <taxon>Kineosphaera</taxon>
    </lineage>
</organism>
<dbReference type="InterPro" id="IPR012349">
    <property type="entry name" value="Split_barrel_FMN-bd"/>
</dbReference>
<dbReference type="AlphaFoldDB" id="K6WVV1"/>
<dbReference type="SUPFAM" id="SSF50475">
    <property type="entry name" value="FMN-binding split barrel"/>
    <property type="match status" value="1"/>
</dbReference>
<reference evidence="1 2" key="1">
    <citation type="submission" date="2012-08" db="EMBL/GenBank/DDBJ databases">
        <title>Whole genome shotgun sequence of Kineosphaera limosa NBRC 100340.</title>
        <authorList>
            <person name="Yoshida I."/>
            <person name="Isaki S."/>
            <person name="Hosoyama A."/>
            <person name="Tsuchikane K."/>
            <person name="Katsumata H."/>
            <person name="Ando Y."/>
            <person name="Ohji S."/>
            <person name="Hamada M."/>
            <person name="Tamura T."/>
            <person name="Yamazoe A."/>
            <person name="Yamazaki S."/>
            <person name="Fujita N."/>
        </authorList>
    </citation>
    <scope>NUCLEOTIDE SEQUENCE [LARGE SCALE GENOMIC DNA]</scope>
    <source>
        <strain evidence="1 2">NBRC 100340</strain>
    </source>
</reference>
<gene>
    <name evidence="1" type="ORF">KILIM_090_00040</name>
</gene>
<dbReference type="RefSeq" id="WP_006594483.1">
    <property type="nucleotide sequence ID" value="NZ_BAHD01000090.1"/>
</dbReference>
<name>K6WVV1_9MICO</name>
<proteinExistence type="predicted"/>
<evidence type="ECO:0008006" key="3">
    <source>
        <dbReference type="Google" id="ProtNLM"/>
    </source>
</evidence>
<keyword evidence="2" id="KW-1185">Reference proteome</keyword>
<dbReference type="EMBL" id="BAHD01000090">
    <property type="protein sequence ID" value="GAB97951.1"/>
    <property type="molecule type" value="Genomic_DNA"/>
</dbReference>
<dbReference type="STRING" id="1184609.KILIM_090_00040"/>
<dbReference type="eggNOG" id="COG3467">
    <property type="taxonomic scope" value="Bacteria"/>
</dbReference>